<keyword evidence="3" id="KW-0804">Transcription</keyword>
<dbReference type="CDD" id="cd05013">
    <property type="entry name" value="SIS_RpiR"/>
    <property type="match status" value="1"/>
</dbReference>
<dbReference type="PROSITE" id="PS51464">
    <property type="entry name" value="SIS"/>
    <property type="match status" value="1"/>
</dbReference>
<feature type="domain" description="HTH rpiR-type" evidence="4">
    <location>
        <begin position="1"/>
        <end position="73"/>
    </location>
</feature>
<dbReference type="PANTHER" id="PTHR30514:SF1">
    <property type="entry name" value="HTH-TYPE TRANSCRIPTIONAL REGULATOR HEXR-RELATED"/>
    <property type="match status" value="1"/>
</dbReference>
<evidence type="ECO:0000259" key="4">
    <source>
        <dbReference type="PROSITE" id="PS51071"/>
    </source>
</evidence>
<keyword evidence="7" id="KW-1185">Reference proteome</keyword>
<evidence type="ECO:0000256" key="3">
    <source>
        <dbReference type="ARBA" id="ARBA00023163"/>
    </source>
</evidence>
<dbReference type="InterPro" id="IPR047640">
    <property type="entry name" value="RpiR-like"/>
</dbReference>
<comment type="caution">
    <text evidence="6">The sequence shown here is derived from an EMBL/GenBank/DDBJ whole genome shotgun (WGS) entry which is preliminary data.</text>
</comment>
<dbReference type="SUPFAM" id="SSF46689">
    <property type="entry name" value="Homeodomain-like"/>
    <property type="match status" value="1"/>
</dbReference>
<name>A0A1I3YIL4_9GAMM</name>
<dbReference type="InterPro" id="IPR009057">
    <property type="entry name" value="Homeodomain-like_sf"/>
</dbReference>
<dbReference type="RefSeq" id="WP_091003785.1">
    <property type="nucleotide sequence ID" value="NZ_FOSD01000006.1"/>
</dbReference>
<keyword evidence="1" id="KW-0805">Transcription regulation</keyword>
<reference evidence="6 7" key="1">
    <citation type="submission" date="2016-10" db="EMBL/GenBank/DDBJ databases">
        <authorList>
            <person name="Varghese N."/>
            <person name="Submissions S."/>
        </authorList>
    </citation>
    <scope>NUCLEOTIDE SEQUENCE [LARGE SCALE GENOMIC DNA]</scope>
    <source>
        <strain evidence="6 7">YR512</strain>
    </source>
</reference>
<dbReference type="Pfam" id="PF01380">
    <property type="entry name" value="SIS"/>
    <property type="match status" value="1"/>
</dbReference>
<dbReference type="InterPro" id="IPR035472">
    <property type="entry name" value="RpiR-like_SIS"/>
</dbReference>
<gene>
    <name evidence="6" type="ORF">SAMN05518863_10691</name>
</gene>
<dbReference type="Pfam" id="PF01418">
    <property type="entry name" value="HTH_6"/>
    <property type="match status" value="1"/>
</dbReference>
<dbReference type="InterPro" id="IPR000281">
    <property type="entry name" value="HTH_RpiR"/>
</dbReference>
<dbReference type="InterPro" id="IPR046348">
    <property type="entry name" value="SIS_dom_sf"/>
</dbReference>
<evidence type="ECO:0000313" key="7">
    <source>
        <dbReference type="Proteomes" id="UP000198841"/>
    </source>
</evidence>
<dbReference type="InterPro" id="IPR001347">
    <property type="entry name" value="SIS_dom"/>
</dbReference>
<sequence length="252" mass="28206">MFDARKLSTLNALESSVHNYIIKNINAVIYMTIRELADNSGVSTATVLRFCKKMGFKGYSELKASMKLHLNRNSTLLIPHGAEEILTFFKSIRNDEFDEMINQAAEYIRDAERVFFAGAGSSGTLGRYGARFFSNMGKFSNHIDDPYYPVSSDMVQSSVAIVLSVSGETPEIVKLARQFVIHHCKVIAITCNPDSTLAKLADFIVPYHVSRILIDDEYDITTQVPVIFILESIGRKLEVNNVSEMSRGVTFL</sequence>
<evidence type="ECO:0000259" key="5">
    <source>
        <dbReference type="PROSITE" id="PS51464"/>
    </source>
</evidence>
<evidence type="ECO:0000313" key="6">
    <source>
        <dbReference type="EMBL" id="SFK31672.1"/>
    </source>
</evidence>
<dbReference type="PANTHER" id="PTHR30514">
    <property type="entry name" value="GLUCOKINASE"/>
    <property type="match status" value="1"/>
</dbReference>
<dbReference type="SUPFAM" id="SSF53697">
    <property type="entry name" value="SIS domain"/>
    <property type="match status" value="1"/>
</dbReference>
<protein>
    <submittedName>
        <fullName evidence="6">Transcriptional regulator, RpiR family</fullName>
    </submittedName>
</protein>
<proteinExistence type="predicted"/>
<dbReference type="PROSITE" id="PS51071">
    <property type="entry name" value="HTH_RPIR"/>
    <property type="match status" value="1"/>
</dbReference>
<accession>A0A1I3YIL4</accession>
<evidence type="ECO:0000256" key="2">
    <source>
        <dbReference type="ARBA" id="ARBA00023125"/>
    </source>
</evidence>
<dbReference type="Gene3D" id="3.40.50.10490">
    <property type="entry name" value="Glucose-6-phosphate isomerase like protein, domain 1"/>
    <property type="match status" value="1"/>
</dbReference>
<dbReference type="Gene3D" id="1.10.10.10">
    <property type="entry name" value="Winged helix-like DNA-binding domain superfamily/Winged helix DNA-binding domain"/>
    <property type="match status" value="1"/>
</dbReference>
<organism evidence="6 7">
    <name type="scientific">Candidatus Pantoea symbiotica</name>
    <dbReference type="NCBI Taxonomy" id="1884370"/>
    <lineage>
        <taxon>Bacteria</taxon>
        <taxon>Pseudomonadati</taxon>
        <taxon>Pseudomonadota</taxon>
        <taxon>Gammaproteobacteria</taxon>
        <taxon>Enterobacterales</taxon>
        <taxon>Erwiniaceae</taxon>
        <taxon>Pantoea</taxon>
    </lineage>
</organism>
<evidence type="ECO:0000256" key="1">
    <source>
        <dbReference type="ARBA" id="ARBA00023015"/>
    </source>
</evidence>
<dbReference type="EMBL" id="FOSD01000006">
    <property type="protein sequence ID" value="SFK31672.1"/>
    <property type="molecule type" value="Genomic_DNA"/>
</dbReference>
<dbReference type="InterPro" id="IPR036388">
    <property type="entry name" value="WH-like_DNA-bd_sf"/>
</dbReference>
<keyword evidence="2" id="KW-0238">DNA-binding</keyword>
<feature type="domain" description="SIS" evidence="5">
    <location>
        <begin position="104"/>
        <end position="240"/>
    </location>
</feature>
<dbReference type="Proteomes" id="UP000198841">
    <property type="component" value="Unassembled WGS sequence"/>
</dbReference>